<keyword evidence="2" id="KW-0732">Signal</keyword>
<reference evidence="3" key="1">
    <citation type="journal article" date="2015" name="Sci. Rep.">
        <title>Tissue- and time-dependent transcription in Ixodes ricinus salivary glands and midguts when blood feeding on the vertebrate host.</title>
        <authorList>
            <person name="Kotsyfakis M."/>
            <person name="Schwarz A."/>
            <person name="Erhart J."/>
            <person name="Ribeiro J.M."/>
        </authorList>
    </citation>
    <scope>NUCLEOTIDE SEQUENCE</scope>
    <source>
        <tissue evidence="3">Salivary gland and midgut</tissue>
    </source>
</reference>
<name>V5HE26_IXORI</name>
<feature type="compositionally biased region" description="Low complexity" evidence="1">
    <location>
        <begin position="85"/>
        <end position="98"/>
    </location>
</feature>
<accession>V5HE26</accession>
<feature type="region of interest" description="Disordered" evidence="1">
    <location>
        <begin position="30"/>
        <end position="133"/>
    </location>
</feature>
<feature type="compositionally biased region" description="Low complexity" evidence="1">
    <location>
        <begin position="117"/>
        <end position="126"/>
    </location>
</feature>
<dbReference type="EMBL" id="GANP01012790">
    <property type="protein sequence ID" value="JAB71678.1"/>
    <property type="molecule type" value="mRNA"/>
</dbReference>
<dbReference type="AlphaFoldDB" id="V5HE26"/>
<evidence type="ECO:0000256" key="2">
    <source>
        <dbReference type="SAM" id="SignalP"/>
    </source>
</evidence>
<evidence type="ECO:0000256" key="1">
    <source>
        <dbReference type="SAM" id="MobiDB-lite"/>
    </source>
</evidence>
<feature type="signal peptide" evidence="2">
    <location>
        <begin position="1"/>
        <end position="19"/>
    </location>
</feature>
<sequence length="133" mass="13989">MVAFKVSVAVLLCVGSAFAIPAGGKDLTTAAQTQAGVPPRPPNKLGKSSPPAPRHSENEEANRRTRTSLDQNSRRTKGSPLPLERSTPPNRTPVTPRTHPSEDGPPTLCSQEPRDGSTATASTDSTVPGPRFL</sequence>
<feature type="chain" id="PRO_5004735034" evidence="2">
    <location>
        <begin position="20"/>
        <end position="133"/>
    </location>
</feature>
<organism evidence="3">
    <name type="scientific">Ixodes ricinus</name>
    <name type="common">Common tick</name>
    <name type="synonym">Acarus ricinus</name>
    <dbReference type="NCBI Taxonomy" id="34613"/>
    <lineage>
        <taxon>Eukaryota</taxon>
        <taxon>Metazoa</taxon>
        <taxon>Ecdysozoa</taxon>
        <taxon>Arthropoda</taxon>
        <taxon>Chelicerata</taxon>
        <taxon>Arachnida</taxon>
        <taxon>Acari</taxon>
        <taxon>Parasitiformes</taxon>
        <taxon>Ixodida</taxon>
        <taxon>Ixodoidea</taxon>
        <taxon>Ixodidae</taxon>
        <taxon>Ixodinae</taxon>
        <taxon>Ixodes</taxon>
    </lineage>
</organism>
<protein>
    <submittedName>
        <fullName evidence="3">Putative secreted protein</fullName>
    </submittedName>
</protein>
<feature type="compositionally biased region" description="Basic and acidic residues" evidence="1">
    <location>
        <begin position="54"/>
        <end position="63"/>
    </location>
</feature>
<evidence type="ECO:0000313" key="3">
    <source>
        <dbReference type="EMBL" id="JAB71678.1"/>
    </source>
</evidence>
<proteinExistence type="evidence at transcript level"/>